<accession>A0AAW3ZWF2</accession>
<dbReference type="InterPro" id="IPR045018">
    <property type="entry name" value="Azg-like"/>
</dbReference>
<dbReference type="GO" id="GO:0005345">
    <property type="term" value="F:purine nucleobase transmembrane transporter activity"/>
    <property type="evidence" value="ECO:0007669"/>
    <property type="project" value="TreeGrafter"/>
</dbReference>
<keyword evidence="6 7" id="KW-0472">Membrane</keyword>
<comment type="caution">
    <text evidence="8">The sequence shown here is derived from an EMBL/GenBank/DDBJ whole genome shotgun (WGS) entry which is preliminary data.</text>
</comment>
<keyword evidence="4 7" id="KW-0812">Transmembrane</keyword>
<dbReference type="GO" id="GO:0012505">
    <property type="term" value="C:endomembrane system"/>
    <property type="evidence" value="ECO:0007669"/>
    <property type="project" value="UniProtKB-SubCell"/>
</dbReference>
<dbReference type="Proteomes" id="UP000650616">
    <property type="component" value="Unassembled WGS sequence"/>
</dbReference>
<evidence type="ECO:0000256" key="3">
    <source>
        <dbReference type="ARBA" id="ARBA00022448"/>
    </source>
</evidence>
<feature type="transmembrane region" description="Helical" evidence="7">
    <location>
        <begin position="352"/>
        <end position="371"/>
    </location>
</feature>
<dbReference type="RefSeq" id="WP_170016801.1">
    <property type="nucleotide sequence ID" value="NZ_JADBHR010000006.1"/>
</dbReference>
<feature type="transmembrane region" description="Helical" evidence="7">
    <location>
        <begin position="233"/>
        <end position="255"/>
    </location>
</feature>
<dbReference type="EMBL" id="LIWG01000009">
    <property type="protein sequence ID" value="MBE3608566.1"/>
    <property type="molecule type" value="Genomic_DNA"/>
</dbReference>
<evidence type="ECO:0000313" key="8">
    <source>
        <dbReference type="EMBL" id="MBE3608566.1"/>
    </source>
</evidence>
<proteinExistence type="inferred from homology"/>
<dbReference type="PANTHER" id="PTHR43337:SF1">
    <property type="entry name" value="XANTHINE_URACIL PERMEASE C887.17-RELATED"/>
    <property type="match status" value="1"/>
</dbReference>
<dbReference type="InterPro" id="IPR006043">
    <property type="entry name" value="NCS2"/>
</dbReference>
<organism evidence="8 9">
    <name type="scientific">Campylobacter californiensis</name>
    <dbReference type="NCBI Taxonomy" id="1032243"/>
    <lineage>
        <taxon>Bacteria</taxon>
        <taxon>Pseudomonadati</taxon>
        <taxon>Campylobacterota</taxon>
        <taxon>Epsilonproteobacteria</taxon>
        <taxon>Campylobacterales</taxon>
        <taxon>Campylobacteraceae</taxon>
        <taxon>Campylobacter</taxon>
    </lineage>
</organism>
<evidence type="ECO:0000256" key="6">
    <source>
        <dbReference type="ARBA" id="ARBA00023136"/>
    </source>
</evidence>
<evidence type="ECO:0000256" key="5">
    <source>
        <dbReference type="ARBA" id="ARBA00022989"/>
    </source>
</evidence>
<feature type="transmembrane region" description="Helical" evidence="7">
    <location>
        <begin position="193"/>
        <end position="213"/>
    </location>
</feature>
<evidence type="ECO:0000256" key="7">
    <source>
        <dbReference type="SAM" id="Phobius"/>
    </source>
</evidence>
<comment type="subcellular location">
    <subcellularLocation>
        <location evidence="1">Endomembrane system</location>
        <topology evidence="1">Multi-pass membrane protein</topology>
    </subcellularLocation>
</comment>
<keyword evidence="9" id="KW-1185">Reference proteome</keyword>
<dbReference type="AlphaFoldDB" id="A0AAW3ZWF2"/>
<feature type="transmembrane region" description="Helical" evidence="7">
    <location>
        <begin position="170"/>
        <end position="186"/>
    </location>
</feature>
<gene>
    <name evidence="8" type="ORF">CCAL9337_07510</name>
</gene>
<evidence type="ECO:0000256" key="1">
    <source>
        <dbReference type="ARBA" id="ARBA00004127"/>
    </source>
</evidence>
<evidence type="ECO:0000256" key="4">
    <source>
        <dbReference type="ARBA" id="ARBA00022692"/>
    </source>
</evidence>
<feature type="transmembrane region" description="Helical" evidence="7">
    <location>
        <begin position="132"/>
        <end position="150"/>
    </location>
</feature>
<feature type="transmembrane region" description="Helical" evidence="7">
    <location>
        <begin position="101"/>
        <end position="120"/>
    </location>
</feature>
<name>A0AAW3ZWF2_9BACT</name>
<keyword evidence="3" id="KW-0813">Transport</keyword>
<feature type="transmembrane region" description="Helical" evidence="7">
    <location>
        <begin position="79"/>
        <end position="95"/>
    </location>
</feature>
<feature type="transmembrane region" description="Helical" evidence="7">
    <location>
        <begin position="377"/>
        <end position="407"/>
    </location>
</feature>
<dbReference type="Pfam" id="PF00860">
    <property type="entry name" value="Xan_ur_permease"/>
    <property type="match status" value="1"/>
</dbReference>
<dbReference type="GO" id="GO:0005886">
    <property type="term" value="C:plasma membrane"/>
    <property type="evidence" value="ECO:0007669"/>
    <property type="project" value="TreeGrafter"/>
</dbReference>
<feature type="transmembrane region" description="Helical" evidence="7">
    <location>
        <begin position="324"/>
        <end position="345"/>
    </location>
</feature>
<reference evidence="8 9" key="1">
    <citation type="submission" date="2015-08" db="EMBL/GenBank/DDBJ databases">
        <title>Comparative genomics of the Campylobacter concisus group.</title>
        <authorList>
            <person name="Yee E."/>
            <person name="Chapman M.H."/>
            <person name="Huynh S."/>
            <person name="Bono J.L."/>
            <person name="On S.L."/>
            <person name="St Leger J."/>
            <person name="Foster G."/>
            <person name="Parker C.T."/>
            <person name="Miller W.G."/>
        </authorList>
    </citation>
    <scope>NUCLEOTIDE SEQUENCE [LARGE SCALE GENOMIC DNA]</scope>
    <source>
        <strain evidence="8 9">RM9337</strain>
    </source>
</reference>
<comment type="similarity">
    <text evidence="2">Belongs to the nucleobase:cation symporter-2 (NCS2) (TC 2.A.40) family. Azg-like subfamily.</text>
</comment>
<sequence>MDFFKLAQNNTSVRREFSAGLTTFLAMMYIVPVNAIIMSKAGLPMDALITATALITIFSTILNGLWANTPVAMSVGMGLNAYFTFGLVIGMGMAWQTALGVVFLSGIIFVVLSFTNFRIWVIKSIPLDLRRAISAGIGTFISFIGLQQMGIVVNSDAVLVGLGNLKDPQVLLGIAGIFFVVAFWAWKIRGTFILAVFLTSALAWAVGISPYPSEFISLPASMAPIFLELDIKSVFFDVAGNFTLAFLPVIVVFFVTDLFDSVGTLTGIGTRVGMFDESKKDGVEKLEKTLEADAVATVVGSMIGVSTTTSFVESTSGVEQGGRTGLTAVFCGSFFILTLFMLPLFKAIPANAIYPVLVMVGVLMFTELGTVNFKDTAVSIATFFIVVLMPLTYSITNGLAFGFIAYLIVKLLKREFEDISLGVIVLAFISFIIFLVH</sequence>
<keyword evidence="5 7" id="KW-1133">Transmembrane helix</keyword>
<protein>
    <submittedName>
        <fullName evidence="8">NCS2 family permease</fullName>
    </submittedName>
</protein>
<dbReference type="PANTHER" id="PTHR43337">
    <property type="entry name" value="XANTHINE/URACIL PERMEASE C887.17-RELATED"/>
    <property type="match status" value="1"/>
</dbReference>
<evidence type="ECO:0000313" key="9">
    <source>
        <dbReference type="Proteomes" id="UP000650616"/>
    </source>
</evidence>
<evidence type="ECO:0000256" key="2">
    <source>
        <dbReference type="ARBA" id="ARBA00005697"/>
    </source>
</evidence>
<feature type="transmembrane region" description="Helical" evidence="7">
    <location>
        <begin position="419"/>
        <end position="436"/>
    </location>
</feature>
<feature type="transmembrane region" description="Helical" evidence="7">
    <location>
        <begin position="21"/>
        <end position="41"/>
    </location>
</feature>
<feature type="transmembrane region" description="Helical" evidence="7">
    <location>
        <begin position="47"/>
        <end position="67"/>
    </location>
</feature>